<dbReference type="AlphaFoldDB" id="U1GQN7"/>
<dbReference type="PROSITE" id="PS50883">
    <property type="entry name" value="EAL"/>
    <property type="match status" value="1"/>
</dbReference>
<dbReference type="RefSeq" id="WP_021330699.1">
    <property type="nucleotide sequence ID" value="NZ_AUZJ01000043.1"/>
</dbReference>
<dbReference type="EMBL" id="AVQI01000028">
    <property type="protein sequence ID" value="ERK04123.1"/>
    <property type="molecule type" value="Genomic_DNA"/>
</dbReference>
<dbReference type="InterPro" id="IPR000160">
    <property type="entry name" value="GGDEF_dom"/>
</dbReference>
<dbReference type="eggNOG" id="COG5001">
    <property type="taxonomic scope" value="Bacteria"/>
</dbReference>
<dbReference type="InterPro" id="IPR001633">
    <property type="entry name" value="EAL_dom"/>
</dbReference>
<evidence type="ECO:0000259" key="1">
    <source>
        <dbReference type="PROSITE" id="PS50883"/>
    </source>
</evidence>
<dbReference type="STRING" id="1125725.HMPREF1325_2545"/>
<dbReference type="Pfam" id="PF08447">
    <property type="entry name" value="PAS_3"/>
    <property type="match status" value="1"/>
</dbReference>
<dbReference type="Pfam" id="PF00563">
    <property type="entry name" value="EAL"/>
    <property type="match status" value="1"/>
</dbReference>
<dbReference type="PATRIC" id="fig|1125725.3.peg.1720"/>
<organism evidence="3 5">
    <name type="scientific">Treponema socranskii subsp. socranskii VPI DR56BR1116 = ATCC 35536</name>
    <dbReference type="NCBI Taxonomy" id="1125725"/>
    <lineage>
        <taxon>Bacteria</taxon>
        <taxon>Pseudomonadati</taxon>
        <taxon>Spirochaetota</taxon>
        <taxon>Spirochaetia</taxon>
        <taxon>Spirochaetales</taxon>
        <taxon>Treponemataceae</taxon>
        <taxon>Treponema</taxon>
    </lineage>
</organism>
<name>U1GQN7_TRESO</name>
<dbReference type="SMART" id="SM00267">
    <property type="entry name" value="GGDEF"/>
    <property type="match status" value="1"/>
</dbReference>
<dbReference type="EMBL" id="AUZJ01000043">
    <property type="protein sequence ID" value="ERF60300.1"/>
    <property type="molecule type" value="Genomic_DNA"/>
</dbReference>
<evidence type="ECO:0000313" key="4">
    <source>
        <dbReference type="EMBL" id="ERK04123.1"/>
    </source>
</evidence>
<dbReference type="InterPro" id="IPR013655">
    <property type="entry name" value="PAS_fold_3"/>
</dbReference>
<dbReference type="SUPFAM" id="SSF55073">
    <property type="entry name" value="Nucleotide cyclase"/>
    <property type="match status" value="1"/>
</dbReference>
<evidence type="ECO:0000313" key="3">
    <source>
        <dbReference type="EMBL" id="ERF60300.1"/>
    </source>
</evidence>
<sequence length="587" mass="65506">MSAITSKKLLQYRIDYCILYRTGTGNVQNKIGLSIVKNIISLLENCTESFAFVYDIATDTFFVSERALAHFDFPGVQFSGAVRKIITFVHEDERVRCSADIESIIANKKSKIKATYHIRNKYGEYVPAEIRMLHLPVPLGDIVAGSVGSAEKHPFFEDDNLGSERDAQFDFDTARMDTGTLSGFAMQIEIDNFISINEHVGFEAGNEILSIVADACKRQCINGTKVYLLSGRKFLLINFSGESADEIRRSYSGIKQSIREAEYASGYKRMFTISVGGIAFINDTSTLREMLAKLLFTVESAKNSGKDTLELFNAREYANYLRTLEIESAVRDSIKNKFEGFTLLFQPIVNAKTVQKRKGGSLSKIVIGAESLLRWKNERFGTVGAGELISILERSGLIVPVGRWILIKAFAQCAAWNTLFPDLYVSVNISFVQILQSNLVSEVQIALERTKVNPKNIVLEITESGNIDDEEIQSVLAELLALGLKIDIDDFGTGFSNLRYLQDIHANTLKLDYTFIQKALTGDMKDLKIIEFVVGMAHALGMTVCMEGIESYGNVEKLLPFGPDKFQGYLFSHPVDARTFAKENLHA</sequence>
<gene>
    <name evidence="4" type="ORF">HMPREF0860_1475</name>
    <name evidence="3" type="ORF">HMPREF1325_2545</name>
</gene>
<dbReference type="GO" id="GO:0071111">
    <property type="term" value="F:cyclic-guanylate-specific phosphodiesterase activity"/>
    <property type="evidence" value="ECO:0007669"/>
    <property type="project" value="InterPro"/>
</dbReference>
<dbReference type="OrthoDB" id="366324at2"/>
<dbReference type="InterPro" id="IPR035919">
    <property type="entry name" value="EAL_sf"/>
</dbReference>
<dbReference type="InterPro" id="IPR043128">
    <property type="entry name" value="Rev_trsase/Diguanyl_cyclase"/>
</dbReference>
<evidence type="ECO:0000313" key="5">
    <source>
        <dbReference type="Proteomes" id="UP000016412"/>
    </source>
</evidence>
<dbReference type="SUPFAM" id="SSF141868">
    <property type="entry name" value="EAL domain-like"/>
    <property type="match status" value="1"/>
</dbReference>
<keyword evidence="6" id="KW-1185">Reference proteome</keyword>
<dbReference type="SMART" id="SM00052">
    <property type="entry name" value="EAL"/>
    <property type="match status" value="1"/>
</dbReference>
<dbReference type="Gene3D" id="3.30.450.20">
    <property type="entry name" value="PAS domain"/>
    <property type="match status" value="1"/>
</dbReference>
<evidence type="ECO:0000313" key="6">
    <source>
        <dbReference type="Proteomes" id="UP000016646"/>
    </source>
</evidence>
<dbReference type="PANTHER" id="PTHR33121">
    <property type="entry name" value="CYCLIC DI-GMP PHOSPHODIESTERASE PDEF"/>
    <property type="match status" value="1"/>
</dbReference>
<dbReference type="InterPro" id="IPR050706">
    <property type="entry name" value="Cyclic-di-GMP_PDE-like"/>
</dbReference>
<dbReference type="Gene3D" id="3.20.20.450">
    <property type="entry name" value="EAL domain"/>
    <property type="match status" value="1"/>
</dbReference>
<proteinExistence type="predicted"/>
<dbReference type="Proteomes" id="UP000016646">
    <property type="component" value="Unassembled WGS sequence"/>
</dbReference>
<dbReference type="Pfam" id="PF00990">
    <property type="entry name" value="GGDEF"/>
    <property type="match status" value="1"/>
</dbReference>
<dbReference type="InterPro" id="IPR029787">
    <property type="entry name" value="Nucleotide_cyclase"/>
</dbReference>
<comment type="caution">
    <text evidence="3">The sequence shown here is derived from an EMBL/GenBank/DDBJ whole genome shotgun (WGS) entry which is preliminary data.</text>
</comment>
<accession>U1GQN7</accession>
<feature type="domain" description="EAL" evidence="1">
    <location>
        <begin position="323"/>
        <end position="587"/>
    </location>
</feature>
<evidence type="ECO:0000259" key="2">
    <source>
        <dbReference type="PROSITE" id="PS50887"/>
    </source>
</evidence>
<feature type="domain" description="GGDEF" evidence="2">
    <location>
        <begin position="181"/>
        <end position="314"/>
    </location>
</feature>
<dbReference type="Gene3D" id="3.30.70.270">
    <property type="match status" value="1"/>
</dbReference>
<dbReference type="Proteomes" id="UP000016412">
    <property type="component" value="Unassembled WGS sequence"/>
</dbReference>
<dbReference type="PROSITE" id="PS50887">
    <property type="entry name" value="GGDEF"/>
    <property type="match status" value="1"/>
</dbReference>
<dbReference type="PANTHER" id="PTHR33121:SF15">
    <property type="entry name" value="BLUE LIGHT- AND TEMPERATURE-REGULATED ANTIREPRESSOR BLUF"/>
    <property type="match status" value="1"/>
</dbReference>
<reference evidence="5 6" key="1">
    <citation type="submission" date="2013-08" db="EMBL/GenBank/DDBJ databases">
        <authorList>
            <person name="Durkin A.S."/>
            <person name="Haft D.R."/>
            <person name="McCorrison J."/>
            <person name="Torralba M."/>
            <person name="Gillis M."/>
            <person name="Haft D.H."/>
            <person name="Methe B."/>
            <person name="Sutton G."/>
            <person name="Nelson K.E."/>
        </authorList>
    </citation>
    <scope>NUCLEOTIDE SEQUENCE [LARGE SCALE GENOMIC DNA]</scope>
    <source>
        <strain evidence="4 6">ATCC 35536</strain>
        <strain evidence="3 5">VPI DR56BR1116</strain>
    </source>
</reference>
<dbReference type="CDD" id="cd01948">
    <property type="entry name" value="EAL"/>
    <property type="match status" value="1"/>
</dbReference>
<protein>
    <submittedName>
        <fullName evidence="3">Cyclic diguanylate phosphodiesterase (EAL) domain protein</fullName>
    </submittedName>
</protein>